<sequence>MSKVDPQATPLLTRHCEACNPQTPPLPEAECRNLLAKLAPEWSLVGSAQWIKREFRFKDFYQTMAFVNAVAWIANVEDHHPELEVSYNRCLVSYTTHAIGHLSENDFICAAKIDALIPDES</sequence>
<dbReference type="RefSeq" id="WP_046858523.1">
    <property type="nucleotide sequence ID" value="NZ_CP011412.1"/>
</dbReference>
<evidence type="ECO:0000256" key="4">
    <source>
        <dbReference type="HAMAP-Rule" id="MF_00434"/>
    </source>
</evidence>
<reference evidence="5 6" key="1">
    <citation type="journal article" date="2015" name="Genome Announc.">
        <title>Complete Genome Sequence of Sedimenticola thiotaurini Strain SIP-G1, a Polyphosphate- and Polyhydroxyalkanoate-Accumulating Sulfur-Oxidizing Gammaproteobacterium Isolated from Salt Marsh Sediments.</title>
        <authorList>
            <person name="Flood B.E."/>
            <person name="Jones D.S."/>
            <person name="Bailey J.V."/>
        </authorList>
    </citation>
    <scope>NUCLEOTIDE SEQUENCE [LARGE SCALE GENOMIC DNA]</scope>
    <source>
        <strain evidence="5 6">SIP-G1</strain>
    </source>
</reference>
<dbReference type="PATRIC" id="fig|1543721.4.peg.750"/>
<protein>
    <recommendedName>
        <fullName evidence="4">Putative pterin-4-alpha-carbinolamine dehydratase</fullName>
        <shortName evidence="4">PHS</shortName>
        <ecNumber evidence="4">4.2.1.96</ecNumber>
    </recommendedName>
    <alternativeName>
        <fullName evidence="4">4-alpha-hydroxy-tetrahydropterin dehydratase</fullName>
    </alternativeName>
    <alternativeName>
        <fullName evidence="4">Pterin carbinolamine dehydratase</fullName>
        <shortName evidence="4">PCD</shortName>
    </alternativeName>
</protein>
<evidence type="ECO:0000256" key="2">
    <source>
        <dbReference type="ARBA" id="ARBA00006472"/>
    </source>
</evidence>
<proteinExistence type="inferred from homology"/>
<dbReference type="KEGG" id="seds:AAY24_03575"/>
<name>A0A0F7JVK3_9GAMM</name>
<dbReference type="OrthoDB" id="5294615at2"/>
<evidence type="ECO:0000313" key="6">
    <source>
        <dbReference type="Proteomes" id="UP000034410"/>
    </source>
</evidence>
<dbReference type="PANTHER" id="PTHR12599">
    <property type="entry name" value="PTERIN-4-ALPHA-CARBINOLAMINE DEHYDRATASE"/>
    <property type="match status" value="1"/>
</dbReference>
<comment type="catalytic activity">
    <reaction evidence="1 4">
        <text>(4aS,6R)-4a-hydroxy-L-erythro-5,6,7,8-tetrahydrobiopterin = (6R)-L-erythro-6,7-dihydrobiopterin + H2O</text>
        <dbReference type="Rhea" id="RHEA:11920"/>
        <dbReference type="ChEBI" id="CHEBI:15377"/>
        <dbReference type="ChEBI" id="CHEBI:15642"/>
        <dbReference type="ChEBI" id="CHEBI:43120"/>
        <dbReference type="EC" id="4.2.1.96"/>
    </reaction>
</comment>
<dbReference type="GO" id="GO:0008124">
    <property type="term" value="F:4-alpha-hydroxytetrahydrobiopterin dehydratase activity"/>
    <property type="evidence" value="ECO:0007669"/>
    <property type="project" value="UniProtKB-UniRule"/>
</dbReference>
<dbReference type="HAMAP" id="MF_00434">
    <property type="entry name" value="Pterin_4_alpha"/>
    <property type="match status" value="1"/>
</dbReference>
<gene>
    <name evidence="5" type="ORF">AAY24_03575</name>
</gene>
<dbReference type="CDD" id="cd00913">
    <property type="entry name" value="PCD_DCoH_subfamily_a"/>
    <property type="match status" value="1"/>
</dbReference>
<accession>A0A0F7JVK3</accession>
<dbReference type="NCBIfam" id="NF002019">
    <property type="entry name" value="PRK00823.1-4"/>
    <property type="match status" value="1"/>
</dbReference>
<dbReference type="Proteomes" id="UP000034410">
    <property type="component" value="Chromosome"/>
</dbReference>
<dbReference type="EMBL" id="CP011412">
    <property type="protein sequence ID" value="AKH19587.1"/>
    <property type="molecule type" value="Genomic_DNA"/>
</dbReference>
<evidence type="ECO:0000313" key="5">
    <source>
        <dbReference type="EMBL" id="AKH19587.1"/>
    </source>
</evidence>
<dbReference type="SUPFAM" id="SSF55248">
    <property type="entry name" value="PCD-like"/>
    <property type="match status" value="1"/>
</dbReference>
<evidence type="ECO:0000256" key="3">
    <source>
        <dbReference type="ARBA" id="ARBA00023239"/>
    </source>
</evidence>
<dbReference type="PANTHER" id="PTHR12599:SF0">
    <property type="entry name" value="PTERIN-4-ALPHA-CARBINOLAMINE DEHYDRATASE"/>
    <property type="match status" value="1"/>
</dbReference>
<dbReference type="Gene3D" id="3.30.1360.20">
    <property type="entry name" value="Transcriptional coactivator/pterin dehydratase"/>
    <property type="match status" value="1"/>
</dbReference>
<dbReference type="EC" id="4.2.1.96" evidence="4"/>
<organism evidence="5 6">
    <name type="scientific">Sedimenticola thiotaurini</name>
    <dbReference type="NCBI Taxonomy" id="1543721"/>
    <lineage>
        <taxon>Bacteria</taxon>
        <taxon>Pseudomonadati</taxon>
        <taxon>Pseudomonadota</taxon>
        <taxon>Gammaproteobacteria</taxon>
        <taxon>Chromatiales</taxon>
        <taxon>Sedimenticolaceae</taxon>
        <taxon>Sedimenticola</taxon>
    </lineage>
</organism>
<dbReference type="InterPro" id="IPR001533">
    <property type="entry name" value="Pterin_deHydtase"/>
</dbReference>
<keyword evidence="6" id="KW-1185">Reference proteome</keyword>
<dbReference type="AlphaFoldDB" id="A0A0F7JVK3"/>
<evidence type="ECO:0000256" key="1">
    <source>
        <dbReference type="ARBA" id="ARBA00001554"/>
    </source>
</evidence>
<comment type="similarity">
    <text evidence="2 4">Belongs to the pterin-4-alpha-carbinolamine dehydratase family.</text>
</comment>
<keyword evidence="3 4" id="KW-0456">Lyase</keyword>
<dbReference type="Pfam" id="PF01329">
    <property type="entry name" value="Pterin_4a"/>
    <property type="match status" value="1"/>
</dbReference>
<dbReference type="GO" id="GO:0006729">
    <property type="term" value="P:tetrahydrobiopterin biosynthetic process"/>
    <property type="evidence" value="ECO:0007669"/>
    <property type="project" value="InterPro"/>
</dbReference>
<dbReference type="InterPro" id="IPR036428">
    <property type="entry name" value="PCD_sf"/>
</dbReference>